<keyword evidence="1" id="KW-0521">NADP</keyword>
<organism evidence="4 5">
    <name type="scientific">Lasiosphaeria ovina</name>
    <dbReference type="NCBI Taxonomy" id="92902"/>
    <lineage>
        <taxon>Eukaryota</taxon>
        <taxon>Fungi</taxon>
        <taxon>Dikarya</taxon>
        <taxon>Ascomycota</taxon>
        <taxon>Pezizomycotina</taxon>
        <taxon>Sordariomycetes</taxon>
        <taxon>Sordariomycetidae</taxon>
        <taxon>Sordariales</taxon>
        <taxon>Lasiosphaeriaceae</taxon>
        <taxon>Lasiosphaeria</taxon>
    </lineage>
</organism>
<dbReference type="InterPro" id="IPR051609">
    <property type="entry name" value="NmrA/Isoflavone_reductase-like"/>
</dbReference>
<name>A0AAE0MYE8_9PEZI</name>
<keyword evidence="5" id="KW-1185">Reference proteome</keyword>
<dbReference type="Pfam" id="PF05368">
    <property type="entry name" value="NmrA"/>
    <property type="match status" value="1"/>
</dbReference>
<dbReference type="GO" id="GO:0016491">
    <property type="term" value="F:oxidoreductase activity"/>
    <property type="evidence" value="ECO:0007669"/>
    <property type="project" value="UniProtKB-KW"/>
</dbReference>
<reference evidence="4" key="2">
    <citation type="submission" date="2023-06" db="EMBL/GenBank/DDBJ databases">
        <authorList>
            <consortium name="Lawrence Berkeley National Laboratory"/>
            <person name="Haridas S."/>
            <person name="Hensen N."/>
            <person name="Bonometti L."/>
            <person name="Westerberg I."/>
            <person name="Brannstrom I.O."/>
            <person name="Guillou S."/>
            <person name="Cros-Aarteil S."/>
            <person name="Calhoun S."/>
            <person name="Kuo A."/>
            <person name="Mondo S."/>
            <person name="Pangilinan J."/>
            <person name="Riley R."/>
            <person name="Labutti K."/>
            <person name="Andreopoulos B."/>
            <person name="Lipzen A."/>
            <person name="Chen C."/>
            <person name="Yanf M."/>
            <person name="Daum C."/>
            <person name="Ng V."/>
            <person name="Clum A."/>
            <person name="Steindorff A."/>
            <person name="Ohm R."/>
            <person name="Martin F."/>
            <person name="Silar P."/>
            <person name="Natvig D."/>
            <person name="Lalanne C."/>
            <person name="Gautier V."/>
            <person name="Ament-Velasquez S.L."/>
            <person name="Kruys A."/>
            <person name="Hutchinson M.I."/>
            <person name="Powell A.J."/>
            <person name="Barry K."/>
            <person name="Miller A.N."/>
            <person name="Grigoriev I.V."/>
            <person name="Debuchy R."/>
            <person name="Gladieux P."/>
            <person name="Thoren M.H."/>
            <person name="Johannesson H."/>
        </authorList>
    </citation>
    <scope>NUCLEOTIDE SEQUENCE</scope>
    <source>
        <strain evidence="4">CBS 958.72</strain>
    </source>
</reference>
<evidence type="ECO:0000313" key="4">
    <source>
        <dbReference type="EMBL" id="KAK3360985.1"/>
    </source>
</evidence>
<dbReference type="SUPFAM" id="SSF51735">
    <property type="entry name" value="NAD(P)-binding Rossmann-fold domains"/>
    <property type="match status" value="1"/>
</dbReference>
<dbReference type="InterPro" id="IPR008030">
    <property type="entry name" value="NmrA-like"/>
</dbReference>
<dbReference type="EMBL" id="JAULSN010000013">
    <property type="protein sequence ID" value="KAK3360985.1"/>
    <property type="molecule type" value="Genomic_DNA"/>
</dbReference>
<sequence>MSDNRIERVVIAGASGNLGRILTEEVVKTGKHTVTALIRAGGSSADSLPAGVKTAVVDYDDAATLAAALRGQQFLVIAVSIQAVAALQDKLLAAAATAGVPHVMPNFYGSDVYNDTYRANTLNGDASLAMLRAIHDAYPAITSTPMVNSAWYEYSLAVGPAFYGFDLRHKKATLFDDGRSKINTTTWRQCGRALAALLSLPIHSTDGPAMSAWFDKPLYVSSFLVSQRDMLDSLHRVIGTTDSDWSIAREPARQRYEDARAALAAGAEGPAKVMAFARAMYTCMFFPGGGGDFETERGTANKQLGLPVEDLDEATARAVDMALNGWVDAFYARFSGKGDGYIKDGAAKQ</sequence>
<reference evidence="4" key="1">
    <citation type="journal article" date="2023" name="Mol. Phylogenet. Evol.">
        <title>Genome-scale phylogeny and comparative genomics of the fungal order Sordariales.</title>
        <authorList>
            <person name="Hensen N."/>
            <person name="Bonometti L."/>
            <person name="Westerberg I."/>
            <person name="Brannstrom I.O."/>
            <person name="Guillou S."/>
            <person name="Cros-Aarteil S."/>
            <person name="Calhoun S."/>
            <person name="Haridas S."/>
            <person name="Kuo A."/>
            <person name="Mondo S."/>
            <person name="Pangilinan J."/>
            <person name="Riley R."/>
            <person name="LaButti K."/>
            <person name="Andreopoulos B."/>
            <person name="Lipzen A."/>
            <person name="Chen C."/>
            <person name="Yan M."/>
            <person name="Daum C."/>
            <person name="Ng V."/>
            <person name="Clum A."/>
            <person name="Steindorff A."/>
            <person name="Ohm R.A."/>
            <person name="Martin F."/>
            <person name="Silar P."/>
            <person name="Natvig D.O."/>
            <person name="Lalanne C."/>
            <person name="Gautier V."/>
            <person name="Ament-Velasquez S.L."/>
            <person name="Kruys A."/>
            <person name="Hutchinson M.I."/>
            <person name="Powell A.J."/>
            <person name="Barry K."/>
            <person name="Miller A.N."/>
            <person name="Grigoriev I.V."/>
            <person name="Debuchy R."/>
            <person name="Gladieux P."/>
            <person name="Hiltunen Thoren M."/>
            <person name="Johannesson H."/>
        </authorList>
    </citation>
    <scope>NUCLEOTIDE SEQUENCE</scope>
    <source>
        <strain evidence="4">CBS 958.72</strain>
    </source>
</reference>
<dbReference type="InterPro" id="IPR036291">
    <property type="entry name" value="NAD(P)-bd_dom_sf"/>
</dbReference>
<dbReference type="Gene3D" id="3.40.50.720">
    <property type="entry name" value="NAD(P)-binding Rossmann-like Domain"/>
    <property type="match status" value="1"/>
</dbReference>
<dbReference type="PANTHER" id="PTHR47706">
    <property type="entry name" value="NMRA-LIKE FAMILY PROTEIN"/>
    <property type="match status" value="1"/>
</dbReference>
<feature type="domain" description="NmrA-like" evidence="3">
    <location>
        <begin position="8"/>
        <end position="112"/>
    </location>
</feature>
<evidence type="ECO:0000256" key="1">
    <source>
        <dbReference type="ARBA" id="ARBA00022857"/>
    </source>
</evidence>
<protein>
    <submittedName>
        <fullName evidence="4">Oxidoreductase CipA</fullName>
    </submittedName>
</protein>
<gene>
    <name evidence="4" type="ORF">B0T24DRAFT_653048</name>
</gene>
<dbReference type="PANTHER" id="PTHR47706:SF7">
    <property type="entry name" value="CIPA-LIKE, PUTATIVE (AFU_ORTHOLOGUE AFUA_1G01630)-RELATED"/>
    <property type="match status" value="1"/>
</dbReference>
<evidence type="ECO:0000313" key="5">
    <source>
        <dbReference type="Proteomes" id="UP001287356"/>
    </source>
</evidence>
<accession>A0AAE0MYE8</accession>
<proteinExistence type="predicted"/>
<comment type="caution">
    <text evidence="4">The sequence shown here is derived from an EMBL/GenBank/DDBJ whole genome shotgun (WGS) entry which is preliminary data.</text>
</comment>
<keyword evidence="2" id="KW-0560">Oxidoreductase</keyword>
<dbReference type="Gene3D" id="3.90.25.10">
    <property type="entry name" value="UDP-galactose 4-epimerase, domain 1"/>
    <property type="match status" value="1"/>
</dbReference>
<evidence type="ECO:0000259" key="3">
    <source>
        <dbReference type="Pfam" id="PF05368"/>
    </source>
</evidence>
<dbReference type="Proteomes" id="UP001287356">
    <property type="component" value="Unassembled WGS sequence"/>
</dbReference>
<dbReference type="AlphaFoldDB" id="A0AAE0MYE8"/>
<evidence type="ECO:0000256" key="2">
    <source>
        <dbReference type="ARBA" id="ARBA00023002"/>
    </source>
</evidence>